<evidence type="ECO:0000313" key="2">
    <source>
        <dbReference type="EMBL" id="ASP27870.1"/>
    </source>
</evidence>
<sequence>MNNLVNKSIIKKSLKENYKNFNNLYTINLKVSIKTASILAIGIIMSVVLFIFLAVELSTSYSPEASYSSMRDLTYIFCSGIAILTMMVLSFYLYKTQTKNGIQAIELRAGYTIFKSFLIRQFIQITIFSIYIIPVFVLSLSFIFLFNISVSFYIGTIFSQIFFVLIIGLLAGIIVNTLILGFKTAMAACLSTIFLILVSLVPFIYNISSSTFSNMNGSSNNLNLSTINLKFKTGSDFYQEFKDDSNVKNIFKDDINSLYNLNNNYNSMLDEFVNVGGNRSKEPYVTNSLSKWLIDYKVKSFNPLNKPFFEGELMYNYKLVKYEKPVLYIFQNMSFFELLKAINDKLLSDDIFNSLNKSYQNVVPYIFNNNKYNKTINVRLESLLNDVKTYLPDYSNLAEYINQVYLENYDFMSNRENNIINTVVSSSYNSLYENDTWGYRFFCDSNYNVNSKPNCDKDVVDRNDKLAEKYKLYPELKVFNAVFLGLWKNSMLFSMSDEESVSSSLDSYLYASQKYSSIRTQIILHWPMLFSGLFMDPLIDDSYSTLSSISMSKPSTYIKNLFNYEYLSPEYLPENSGLTPIFEKEKLEYSLYFNKGLAIFVYIVLVSPLLYIDWLLFKRKARI</sequence>
<dbReference type="KEGG" id="scou:SCORR_v1c00950"/>
<evidence type="ECO:0000256" key="1">
    <source>
        <dbReference type="SAM" id="Phobius"/>
    </source>
</evidence>
<feature type="transmembrane region" description="Helical" evidence="1">
    <location>
        <begin position="597"/>
        <end position="617"/>
    </location>
</feature>
<feature type="transmembrane region" description="Helical" evidence="1">
    <location>
        <begin position="122"/>
        <end position="146"/>
    </location>
</feature>
<evidence type="ECO:0000313" key="3">
    <source>
        <dbReference type="Proteomes" id="UP000203229"/>
    </source>
</evidence>
<accession>A0A222EMY1</accession>
<dbReference type="RefSeq" id="WP_094048101.1">
    <property type="nucleotide sequence ID" value="NZ_CP022535.1"/>
</dbReference>
<protein>
    <submittedName>
        <fullName evidence="2">Uncharacterized protein</fullName>
    </submittedName>
</protein>
<dbReference type="EMBL" id="CP022535">
    <property type="protein sequence ID" value="ASP27870.1"/>
    <property type="molecule type" value="Genomic_DNA"/>
</dbReference>
<dbReference type="AlphaFoldDB" id="A0A222EMY1"/>
<organism evidence="2 3">
    <name type="scientific">Spiroplasma corruscae</name>
    <dbReference type="NCBI Taxonomy" id="216934"/>
    <lineage>
        <taxon>Bacteria</taxon>
        <taxon>Bacillati</taxon>
        <taxon>Mycoplasmatota</taxon>
        <taxon>Mollicutes</taxon>
        <taxon>Entomoplasmatales</taxon>
        <taxon>Spiroplasmataceae</taxon>
        <taxon>Spiroplasma</taxon>
    </lineage>
</organism>
<keyword evidence="1" id="KW-0472">Membrane</keyword>
<keyword evidence="3" id="KW-1185">Reference proteome</keyword>
<feature type="transmembrane region" description="Helical" evidence="1">
    <location>
        <begin position="36"/>
        <end position="54"/>
    </location>
</feature>
<keyword evidence="1" id="KW-1133">Transmembrane helix</keyword>
<dbReference type="Proteomes" id="UP000203229">
    <property type="component" value="Chromosome"/>
</dbReference>
<feature type="transmembrane region" description="Helical" evidence="1">
    <location>
        <begin position="74"/>
        <end position="94"/>
    </location>
</feature>
<feature type="transmembrane region" description="Helical" evidence="1">
    <location>
        <begin position="152"/>
        <end position="175"/>
    </location>
</feature>
<feature type="transmembrane region" description="Helical" evidence="1">
    <location>
        <begin position="187"/>
        <end position="205"/>
    </location>
</feature>
<name>A0A222EMY1_9MOLU</name>
<proteinExistence type="predicted"/>
<gene>
    <name evidence="2" type="ORF">SCORR_v1c00950</name>
</gene>
<reference evidence="2 3" key="1">
    <citation type="submission" date="2017-07" db="EMBL/GenBank/DDBJ databases">
        <title>Complete genome sequence of Spiroplasma corruscae EC-1 (DSM 19793).</title>
        <authorList>
            <person name="Tsai Y.-M."/>
            <person name="Lo W.-S."/>
            <person name="Kuo C.-H."/>
        </authorList>
    </citation>
    <scope>NUCLEOTIDE SEQUENCE [LARGE SCALE GENOMIC DNA]</scope>
    <source>
        <strain evidence="2 3">EC-1</strain>
    </source>
</reference>
<dbReference type="OrthoDB" id="387892at2"/>
<keyword evidence="1" id="KW-0812">Transmembrane</keyword>